<keyword evidence="2" id="KW-0067">ATP-binding</keyword>
<dbReference type="SUPFAM" id="SSF52540">
    <property type="entry name" value="P-loop containing nucleoside triphosphate hydrolases"/>
    <property type="match status" value="1"/>
</dbReference>
<dbReference type="PANTHER" id="PTHR32071">
    <property type="entry name" value="TRANSCRIPTIONAL REGULATORY PROTEIN"/>
    <property type="match status" value="1"/>
</dbReference>
<keyword evidence="3" id="KW-0805">Transcription regulation</keyword>
<dbReference type="Gene3D" id="3.40.50.300">
    <property type="entry name" value="P-loop containing nucleotide triphosphate hydrolases"/>
    <property type="match status" value="1"/>
</dbReference>
<dbReference type="InterPro" id="IPR058031">
    <property type="entry name" value="AAA_lid_NorR"/>
</dbReference>
<dbReference type="EMBL" id="JMQA01000041">
    <property type="protein sequence ID" value="KFM95827.1"/>
    <property type="molecule type" value="Genomic_DNA"/>
</dbReference>
<evidence type="ECO:0000313" key="7">
    <source>
        <dbReference type="EMBL" id="MUG22825.1"/>
    </source>
</evidence>
<evidence type="ECO:0000313" key="8">
    <source>
        <dbReference type="Proteomes" id="UP000029278"/>
    </source>
</evidence>
<evidence type="ECO:0000313" key="6">
    <source>
        <dbReference type="EMBL" id="KFM95827.1"/>
    </source>
</evidence>
<dbReference type="Pfam" id="PF06506">
    <property type="entry name" value="PrpR_N"/>
    <property type="match status" value="1"/>
</dbReference>
<dbReference type="SUPFAM" id="SSF46689">
    <property type="entry name" value="Homeodomain-like"/>
    <property type="match status" value="1"/>
</dbReference>
<dbReference type="STRING" id="44252.DJ90_2314"/>
<name>A0A090YD90_PAEMA</name>
<sequence>MPMESEQYHLDCKLLKQYVHLDYSVTKKCLSLKQRMMDVKVLAIAPYEGLKEMILSLAEGQDMELRVETGDLQQGLKYAEEAASSGTDIIISRGGTAKLIQSRVAIPVVEIEVSGYDMLRVLTLAKGYPGKVAIVGFAQVVAGAAAVCEVLDMKISSYTVQDESGVGQVLQELREQGYQIIVGDVITVKEAEKLGLIGFLLTSGKESVLRSFQQARKWHALFEACKREYGMAYQVLQAEQAGVAVYDREQRQVFGNPYFNRQMAPFMDSEKIGRIVREILTEGTFHTMLEQAEQIWRVSGYPLPGPDGPLAVLRIAGGKSRDELRLRGASLVPAEAGFRAAQVAGNIVSHNSEMRHALDKARSYRDQQLSVWISGEKGTGKELLAQFIHFGGERGLRPFLKIECGLASQDLWDMLLNEERNEELFGSLARGTVFLRDIDALGEAEQKRLADYLDKQTPAFQWIVSSREDILERTESGGFSAELYYRLAEVTLPLPSLRERKEDIEGLSLLYINEYNAKYGKQVVGLRDEAREELERFEWRGNIHQLRQVIEEAVLLAKGLYIEQGEISEVLSTRRMRTEYGKPDFDLSGTLEEIEQRIIQQVLLEEGMNQVKTAERLGISRTTLWRKIK</sequence>
<evidence type="ECO:0000256" key="3">
    <source>
        <dbReference type="ARBA" id="ARBA00023015"/>
    </source>
</evidence>
<keyword evidence="8" id="KW-1185">Reference proteome</keyword>
<dbReference type="GO" id="GO:0043565">
    <property type="term" value="F:sequence-specific DNA binding"/>
    <property type="evidence" value="ECO:0007669"/>
    <property type="project" value="InterPro"/>
</dbReference>
<dbReference type="Gene3D" id="3.40.50.2300">
    <property type="match status" value="1"/>
</dbReference>
<dbReference type="InterPro" id="IPR002078">
    <property type="entry name" value="Sigma_54_int"/>
</dbReference>
<reference evidence="6 8" key="1">
    <citation type="submission" date="2014-04" db="EMBL/GenBank/DDBJ databases">
        <authorList>
            <person name="Bishop-Lilly K.A."/>
            <person name="Broomall S.M."/>
            <person name="Chain P.S."/>
            <person name="Chertkov O."/>
            <person name="Coyne S.R."/>
            <person name="Daligault H.E."/>
            <person name="Davenport K.W."/>
            <person name="Erkkila T."/>
            <person name="Frey K.G."/>
            <person name="Gibbons H.S."/>
            <person name="Gu W."/>
            <person name="Jaissle J."/>
            <person name="Johnson S.L."/>
            <person name="Koroleva G.I."/>
            <person name="Ladner J.T."/>
            <person name="Lo C.-C."/>
            <person name="Minogue T.D."/>
            <person name="Munk C."/>
            <person name="Palacios G.F."/>
            <person name="Redden C.L."/>
            <person name="Rosenzweig C.N."/>
            <person name="Scholz M.B."/>
            <person name="Teshima H."/>
            <person name="Xu Y."/>
        </authorList>
    </citation>
    <scope>NUCLEOTIDE SEQUENCE [LARGE SCALE GENOMIC DNA]</scope>
    <source>
        <strain evidence="6 8">8244</strain>
    </source>
</reference>
<evidence type="ECO:0000313" key="9">
    <source>
        <dbReference type="Proteomes" id="UP000442469"/>
    </source>
</evidence>
<dbReference type="InterPro" id="IPR027417">
    <property type="entry name" value="P-loop_NTPase"/>
</dbReference>
<evidence type="ECO:0000256" key="1">
    <source>
        <dbReference type="ARBA" id="ARBA00022741"/>
    </source>
</evidence>
<dbReference type="InterPro" id="IPR002197">
    <property type="entry name" value="HTH_Fis"/>
</dbReference>
<accession>A0A090YD90</accession>
<dbReference type="GO" id="GO:0000156">
    <property type="term" value="F:phosphorelay response regulator activity"/>
    <property type="evidence" value="ECO:0007669"/>
    <property type="project" value="InterPro"/>
</dbReference>
<dbReference type="SUPFAM" id="SSF159800">
    <property type="entry name" value="PrpR receptor domain-like"/>
    <property type="match status" value="1"/>
</dbReference>
<dbReference type="InterPro" id="IPR010524">
    <property type="entry name" value="Sig_transdc_resp-reg_PrpR_N"/>
</dbReference>
<dbReference type="Pfam" id="PF14532">
    <property type="entry name" value="Sigma54_activ_2"/>
    <property type="match status" value="1"/>
</dbReference>
<dbReference type="AlphaFoldDB" id="A0A090YD90"/>
<dbReference type="HOGENOM" id="CLU_000445_8_5_9"/>
<dbReference type="Proteomes" id="UP000442469">
    <property type="component" value="Unassembled WGS sequence"/>
</dbReference>
<dbReference type="EMBL" id="WNZZ01000006">
    <property type="protein sequence ID" value="MUG22825.1"/>
    <property type="molecule type" value="Genomic_DNA"/>
</dbReference>
<dbReference type="Gene3D" id="1.10.8.60">
    <property type="match status" value="1"/>
</dbReference>
<keyword evidence="1" id="KW-0547">Nucleotide-binding</keyword>
<dbReference type="PRINTS" id="PR01590">
    <property type="entry name" value="HTHFIS"/>
</dbReference>
<dbReference type="PROSITE" id="PS50045">
    <property type="entry name" value="SIGMA54_INTERACT_4"/>
    <property type="match status" value="1"/>
</dbReference>
<feature type="domain" description="Sigma-54 factor interaction" evidence="5">
    <location>
        <begin position="347"/>
        <end position="555"/>
    </location>
</feature>
<evidence type="ECO:0000256" key="4">
    <source>
        <dbReference type="ARBA" id="ARBA00023163"/>
    </source>
</evidence>
<dbReference type="Gene3D" id="3.40.50.10660">
    <property type="entry name" value="PrpR receptor domain-like"/>
    <property type="match status" value="1"/>
</dbReference>
<dbReference type="InterPro" id="IPR009057">
    <property type="entry name" value="Homeodomain-like_sf"/>
</dbReference>
<evidence type="ECO:0000256" key="2">
    <source>
        <dbReference type="ARBA" id="ARBA00022840"/>
    </source>
</evidence>
<evidence type="ECO:0000259" key="5">
    <source>
        <dbReference type="PROSITE" id="PS50045"/>
    </source>
</evidence>
<comment type="caution">
    <text evidence="6">The sequence shown here is derived from an EMBL/GenBank/DDBJ whole genome shotgun (WGS) entry which is preliminary data.</text>
</comment>
<dbReference type="PANTHER" id="PTHR32071:SF119">
    <property type="entry name" value="SIGMA L-DEPENDENT TRANSCRIPTIONAL REGULATOR YPLP-RELATED"/>
    <property type="match status" value="1"/>
</dbReference>
<organism evidence="6 8">
    <name type="scientific">Paenibacillus macerans</name>
    <name type="common">Bacillus macerans</name>
    <dbReference type="NCBI Taxonomy" id="44252"/>
    <lineage>
        <taxon>Bacteria</taxon>
        <taxon>Bacillati</taxon>
        <taxon>Bacillota</taxon>
        <taxon>Bacilli</taxon>
        <taxon>Bacillales</taxon>
        <taxon>Paenibacillaceae</taxon>
        <taxon>Paenibacillus</taxon>
    </lineage>
</organism>
<dbReference type="Proteomes" id="UP000029278">
    <property type="component" value="Unassembled WGS sequence"/>
</dbReference>
<dbReference type="GO" id="GO:0006355">
    <property type="term" value="P:regulation of DNA-templated transcription"/>
    <property type="evidence" value="ECO:0007669"/>
    <property type="project" value="InterPro"/>
</dbReference>
<reference evidence="7 9" key="2">
    <citation type="submission" date="2019-11" db="EMBL/GenBank/DDBJ databases">
        <title>Draft genome sequences of five Paenibacillus species of dairy origin.</title>
        <authorList>
            <person name="Olajide A.M."/>
            <person name="Chen S."/>
            <person name="Lapointe G."/>
        </authorList>
    </citation>
    <scope>NUCLEOTIDE SEQUENCE [LARGE SCALE GENOMIC DNA]</scope>
    <source>
        <strain evidence="7 9">3CT49</strain>
    </source>
</reference>
<protein>
    <submittedName>
        <fullName evidence="6">Bacterial regulatory, Fis family protein</fullName>
    </submittedName>
    <submittedName>
        <fullName evidence="7">Transcriptional regulator</fullName>
    </submittedName>
</protein>
<keyword evidence="4" id="KW-0804">Transcription</keyword>
<proteinExistence type="predicted"/>
<dbReference type="PATRIC" id="fig|44252.3.peg.5201"/>
<dbReference type="Pfam" id="PF02954">
    <property type="entry name" value="HTH_8"/>
    <property type="match status" value="1"/>
</dbReference>
<dbReference type="OrthoDB" id="9771372at2"/>
<gene>
    <name evidence="6" type="ORF">DJ90_2314</name>
    <name evidence="7" type="ORF">GNQ08_10415</name>
</gene>
<dbReference type="GO" id="GO:0005524">
    <property type="term" value="F:ATP binding"/>
    <property type="evidence" value="ECO:0007669"/>
    <property type="project" value="UniProtKB-KW"/>
</dbReference>
<dbReference type="Gene3D" id="1.10.10.60">
    <property type="entry name" value="Homeodomain-like"/>
    <property type="match status" value="1"/>
</dbReference>
<dbReference type="Pfam" id="PF25601">
    <property type="entry name" value="AAA_lid_14"/>
    <property type="match status" value="1"/>
</dbReference>